<dbReference type="OrthoDB" id="8062037at2759"/>
<dbReference type="AlphaFoldDB" id="A0A438EYR3"/>
<dbReference type="EMBL" id="QGNW01001161">
    <property type="protein sequence ID" value="RVW52888.1"/>
    <property type="molecule type" value="Genomic_DNA"/>
</dbReference>
<keyword evidence="1" id="KW-0472">Membrane</keyword>
<dbReference type="InterPro" id="IPR044793">
    <property type="entry name" value="SIS3"/>
</dbReference>
<accession>A0A438EYR3</accession>
<evidence type="ECO:0000313" key="2">
    <source>
        <dbReference type="EMBL" id="RVW52888.1"/>
    </source>
</evidence>
<dbReference type="GO" id="GO:0004842">
    <property type="term" value="F:ubiquitin-protein transferase activity"/>
    <property type="evidence" value="ECO:0007669"/>
    <property type="project" value="InterPro"/>
</dbReference>
<feature type="transmembrane region" description="Helical" evidence="1">
    <location>
        <begin position="58"/>
        <end position="81"/>
    </location>
</feature>
<evidence type="ECO:0000313" key="3">
    <source>
        <dbReference type="Proteomes" id="UP000288805"/>
    </source>
</evidence>
<dbReference type="GO" id="GO:0010182">
    <property type="term" value="P:sugar mediated signaling pathway"/>
    <property type="evidence" value="ECO:0007669"/>
    <property type="project" value="InterPro"/>
</dbReference>
<protein>
    <submittedName>
        <fullName evidence="2">E3 ubiquitin-protein ligase SIS3</fullName>
    </submittedName>
</protein>
<reference evidence="2 3" key="1">
    <citation type="journal article" date="2018" name="PLoS Genet.">
        <title>Population sequencing reveals clonal diversity and ancestral inbreeding in the grapevine cultivar Chardonnay.</title>
        <authorList>
            <person name="Roach M.J."/>
            <person name="Johnson D.L."/>
            <person name="Bohlmann J."/>
            <person name="van Vuuren H.J."/>
            <person name="Jones S.J."/>
            <person name="Pretorius I.S."/>
            <person name="Schmidt S.A."/>
            <person name="Borneman A.R."/>
        </authorList>
    </citation>
    <scope>NUCLEOTIDE SEQUENCE [LARGE SCALE GENOMIC DNA]</scope>
    <source>
        <strain evidence="3">cv. Chardonnay</strain>
        <tissue evidence="2">Leaf</tissue>
    </source>
</reference>
<comment type="caution">
    <text evidence="2">The sequence shown here is derived from an EMBL/GenBank/DDBJ whole genome shotgun (WGS) entry which is preliminary data.</text>
</comment>
<keyword evidence="1" id="KW-1133">Transmembrane helix</keyword>
<proteinExistence type="predicted"/>
<dbReference type="PANTHER" id="PTHR47179:SF1">
    <property type="entry name" value="E3 UBIQUITIN-PROTEIN LIGASE SIS3"/>
    <property type="match status" value="1"/>
</dbReference>
<sequence length="247" mass="28465">MRDFGWQQRYARFCGRIVVLSILSLLLYPFLWAWTVIGTLWFTRARDCLPEEGQKWGFLIWLLFSYCGLLCIACMSMGKWFSRRQAHLLRAQQGIPVSEYGVLVDMIRVPDWAFEAAGQEMRGMGQDAAAYHPGLYLTPTQREAVEALIQELPKFRLKAVPTDCSECPICLEEFHVGNEKVLYWLQPHTNSLLSGMLAERDAAAKVMQVELLKEGKLVTQGYVWFSENFKGNVRKRRYKGKVEGNKK</sequence>
<organism evidence="2 3">
    <name type="scientific">Vitis vinifera</name>
    <name type="common">Grape</name>
    <dbReference type="NCBI Taxonomy" id="29760"/>
    <lineage>
        <taxon>Eukaryota</taxon>
        <taxon>Viridiplantae</taxon>
        <taxon>Streptophyta</taxon>
        <taxon>Embryophyta</taxon>
        <taxon>Tracheophyta</taxon>
        <taxon>Spermatophyta</taxon>
        <taxon>Magnoliopsida</taxon>
        <taxon>eudicotyledons</taxon>
        <taxon>Gunneridae</taxon>
        <taxon>Pentapetalae</taxon>
        <taxon>rosids</taxon>
        <taxon>Vitales</taxon>
        <taxon>Vitaceae</taxon>
        <taxon>Viteae</taxon>
        <taxon>Vitis</taxon>
    </lineage>
</organism>
<dbReference type="Proteomes" id="UP000288805">
    <property type="component" value="Unassembled WGS sequence"/>
</dbReference>
<evidence type="ECO:0000256" key="1">
    <source>
        <dbReference type="SAM" id="Phobius"/>
    </source>
</evidence>
<name>A0A438EYR3_VITVI</name>
<keyword evidence="1" id="KW-0812">Transmembrane</keyword>
<feature type="transmembrane region" description="Helical" evidence="1">
    <location>
        <begin position="17"/>
        <end position="38"/>
    </location>
</feature>
<dbReference type="PANTHER" id="PTHR47179">
    <property type="entry name" value="E3 UBIQUITIN-PROTEIN LIGASE SIS3"/>
    <property type="match status" value="1"/>
</dbReference>
<gene>
    <name evidence="2" type="primary">SIS3_1</name>
    <name evidence="2" type="ORF">CK203_089599</name>
</gene>